<keyword evidence="1" id="KW-1133">Transmembrane helix</keyword>
<proteinExistence type="predicted"/>
<reference evidence="2 3" key="1">
    <citation type="submission" date="2015-09" db="EMBL/GenBank/DDBJ databases">
        <authorList>
            <consortium name="Pathogen Informatics"/>
        </authorList>
    </citation>
    <scope>NUCLEOTIDE SEQUENCE [LARGE SCALE GENOMIC DNA]</scope>
    <source>
        <strain evidence="2 3">2789STDY5834876</strain>
    </source>
</reference>
<evidence type="ECO:0000313" key="3">
    <source>
        <dbReference type="Proteomes" id="UP000095544"/>
    </source>
</evidence>
<protein>
    <submittedName>
        <fullName evidence="2">Uncharacterized protein</fullName>
    </submittedName>
</protein>
<gene>
    <name evidence="2" type="ORF">ERS852491_04066</name>
</gene>
<name>A0A174K095_9FIRM</name>
<dbReference type="AlphaFoldDB" id="A0A174K095"/>
<accession>A0A174K095</accession>
<evidence type="ECO:0000256" key="1">
    <source>
        <dbReference type="SAM" id="Phobius"/>
    </source>
</evidence>
<sequence length="44" mass="4977">MVYSYAAGTAFTMKALHMIVLVGEILLAFVLFLVCYKKNGYEKE</sequence>
<organism evidence="2 3">
    <name type="scientific">Faecalicatena contorta</name>
    <dbReference type="NCBI Taxonomy" id="39482"/>
    <lineage>
        <taxon>Bacteria</taxon>
        <taxon>Bacillati</taxon>
        <taxon>Bacillota</taxon>
        <taxon>Clostridia</taxon>
        <taxon>Lachnospirales</taxon>
        <taxon>Lachnospiraceae</taxon>
        <taxon>Faecalicatena</taxon>
    </lineage>
</organism>
<evidence type="ECO:0000313" key="2">
    <source>
        <dbReference type="EMBL" id="CUP03427.1"/>
    </source>
</evidence>
<dbReference type="RefSeq" id="WP_255350421.1">
    <property type="nucleotide sequence ID" value="NZ_CABKUE010000009.1"/>
</dbReference>
<dbReference type="Proteomes" id="UP000095544">
    <property type="component" value="Unassembled WGS sequence"/>
</dbReference>
<keyword evidence="1" id="KW-0812">Transmembrane</keyword>
<feature type="transmembrane region" description="Helical" evidence="1">
    <location>
        <begin position="15"/>
        <end position="36"/>
    </location>
</feature>
<keyword evidence="1" id="KW-0472">Membrane</keyword>
<dbReference type="EMBL" id="CYZU01000051">
    <property type="protein sequence ID" value="CUP03427.1"/>
    <property type="molecule type" value="Genomic_DNA"/>
</dbReference>